<evidence type="ECO:0000313" key="7">
    <source>
        <dbReference type="EMBL" id="PZN83331.1"/>
    </source>
</evidence>
<gene>
    <name evidence="7" type="ORF">DM484_04710</name>
</gene>
<evidence type="ECO:0000256" key="6">
    <source>
        <dbReference type="SAM" id="Phobius"/>
    </source>
</evidence>
<feature type="transmembrane region" description="Helical" evidence="6">
    <location>
        <begin position="15"/>
        <end position="36"/>
    </location>
</feature>
<evidence type="ECO:0008006" key="9">
    <source>
        <dbReference type="Google" id="ProtNLM"/>
    </source>
</evidence>
<keyword evidence="2" id="KW-1003">Cell membrane</keyword>
<dbReference type="PANTHER" id="PTHR30250">
    <property type="entry name" value="PST FAMILY PREDICTED COLANIC ACID TRANSPORTER"/>
    <property type="match status" value="1"/>
</dbReference>
<sequence length="540" mass="59467">MSNSPYSGAALKRSAMHFLAGKAASALLTFGILLWLVRLLDVEEYGTYVALVAGMELGLAITQIGLPWVAARYLPEFRLHASGQQLEKFALQIIARICLYAIMGALLLFVSLPWLLAPLKLAQHADVARLYLLVMMAEGLRRNLQECILEPLLQQGHAQFSQVMRNLVLLVCLGIIAVQGAVHLHHVALAELTGTLVGTGFALRGLVRYLRTHRHLPGEASWQPPKWVKMRRTALHMYFSQLITLAHSQQVFIFLTQHFLGVETTALLGFLLNLYGQICRYLPATLLFGLIRPKLIASYVGEGGMAQLMGNANLVGKLSLFVLMPLLVFAWLAGDELLSLLSAHKFTQAGSYFGCLLLVLIPFSQRLILETVVVASGHSHFCSWGSSLAVLTLPLAYWLLESGQGLWGPILAMMASQILYNATLSAAMAATTAYRPDAAGLFRLSAAALVGYGLCIFARMAWVGSFQPQVNESVGLLGNAQAFFYALFAQEIERPVQGWLGLTVMAALSLGLFLLMSFFFKPFRVEERLRLNRLLGYKSR</sequence>
<keyword evidence="5 6" id="KW-0472">Membrane</keyword>
<feature type="transmembrane region" description="Helical" evidence="6">
    <location>
        <begin position="406"/>
        <end position="429"/>
    </location>
</feature>
<feature type="transmembrane region" description="Helical" evidence="6">
    <location>
        <begin position="499"/>
        <end position="520"/>
    </location>
</feature>
<feature type="transmembrane region" description="Helical" evidence="6">
    <location>
        <begin position="441"/>
        <end position="462"/>
    </location>
</feature>
<keyword evidence="3 6" id="KW-0812">Transmembrane</keyword>
<feature type="transmembrane region" description="Helical" evidence="6">
    <location>
        <begin position="89"/>
        <end position="116"/>
    </location>
</feature>
<dbReference type="InterPro" id="IPR050833">
    <property type="entry name" value="Poly_Biosynth_Transport"/>
</dbReference>
<dbReference type="PANTHER" id="PTHR30250:SF11">
    <property type="entry name" value="O-ANTIGEN TRANSPORTER-RELATED"/>
    <property type="match status" value="1"/>
</dbReference>
<organism evidence="7 8">
    <name type="scientific">Candidatus Methylumidiphilus alinenensis</name>
    <dbReference type="NCBI Taxonomy" id="2202197"/>
    <lineage>
        <taxon>Bacteria</taxon>
        <taxon>Pseudomonadati</taxon>
        <taxon>Pseudomonadota</taxon>
        <taxon>Gammaproteobacteria</taxon>
        <taxon>Methylococcales</taxon>
        <taxon>Candidatus Methylumidiphilus</taxon>
    </lineage>
</organism>
<feature type="transmembrane region" description="Helical" evidence="6">
    <location>
        <begin position="163"/>
        <end position="182"/>
    </location>
</feature>
<keyword evidence="4 6" id="KW-1133">Transmembrane helix</keyword>
<dbReference type="AlphaFoldDB" id="A0A2W4RHG1"/>
<feature type="transmembrane region" description="Helical" evidence="6">
    <location>
        <begin position="349"/>
        <end position="369"/>
    </location>
</feature>
<evidence type="ECO:0000313" key="8">
    <source>
        <dbReference type="Proteomes" id="UP000249396"/>
    </source>
</evidence>
<feature type="transmembrane region" description="Helical" evidence="6">
    <location>
        <begin position="381"/>
        <end position="400"/>
    </location>
</feature>
<feature type="transmembrane region" description="Helical" evidence="6">
    <location>
        <begin position="48"/>
        <end position="69"/>
    </location>
</feature>
<feature type="transmembrane region" description="Helical" evidence="6">
    <location>
        <begin position="312"/>
        <end position="334"/>
    </location>
</feature>
<dbReference type="Proteomes" id="UP000249396">
    <property type="component" value="Unassembled WGS sequence"/>
</dbReference>
<dbReference type="EMBL" id="QJPH01000188">
    <property type="protein sequence ID" value="PZN83331.1"/>
    <property type="molecule type" value="Genomic_DNA"/>
</dbReference>
<evidence type="ECO:0000256" key="3">
    <source>
        <dbReference type="ARBA" id="ARBA00022692"/>
    </source>
</evidence>
<proteinExistence type="predicted"/>
<evidence type="ECO:0000256" key="5">
    <source>
        <dbReference type="ARBA" id="ARBA00023136"/>
    </source>
</evidence>
<accession>A0A2W4RHG1</accession>
<evidence type="ECO:0000256" key="4">
    <source>
        <dbReference type="ARBA" id="ARBA00022989"/>
    </source>
</evidence>
<comment type="subcellular location">
    <subcellularLocation>
        <location evidence="1">Cell membrane</location>
        <topology evidence="1">Multi-pass membrane protein</topology>
    </subcellularLocation>
</comment>
<dbReference type="GO" id="GO:0005886">
    <property type="term" value="C:plasma membrane"/>
    <property type="evidence" value="ECO:0007669"/>
    <property type="project" value="UniProtKB-SubCell"/>
</dbReference>
<name>A0A2W4RHG1_9GAMM</name>
<comment type="caution">
    <text evidence="7">The sequence shown here is derived from an EMBL/GenBank/DDBJ whole genome shotgun (WGS) entry which is preliminary data.</text>
</comment>
<protein>
    <recommendedName>
        <fullName evidence="9">Polysaccharide biosynthesis protein</fullName>
    </recommendedName>
</protein>
<evidence type="ECO:0000256" key="2">
    <source>
        <dbReference type="ARBA" id="ARBA00022475"/>
    </source>
</evidence>
<reference evidence="7 8" key="1">
    <citation type="journal article" date="2018" name="Aquat. Microb. Ecol.">
        <title>Gammaproteobacterial methanotrophs dominate.</title>
        <authorList>
            <person name="Rissanen A.J."/>
            <person name="Saarenheimo J."/>
            <person name="Tiirola M."/>
            <person name="Peura S."/>
            <person name="Aalto S.L."/>
            <person name="Karvinen A."/>
            <person name="Nykanen H."/>
        </authorList>
    </citation>
    <scope>NUCLEOTIDE SEQUENCE [LARGE SCALE GENOMIC DNA]</scope>
    <source>
        <strain evidence="7">AMbin10</strain>
    </source>
</reference>
<evidence type="ECO:0000256" key="1">
    <source>
        <dbReference type="ARBA" id="ARBA00004651"/>
    </source>
</evidence>